<dbReference type="PANTHER" id="PTHR37984:SF5">
    <property type="entry name" value="PROTEIN NYNRIN-LIKE"/>
    <property type="match status" value="1"/>
</dbReference>
<reference evidence="3" key="2">
    <citation type="journal article" date="2024" name="Plant">
        <title>Genomic evolution and insights into agronomic trait innovations of Sesamum species.</title>
        <authorList>
            <person name="Miao H."/>
            <person name="Wang L."/>
            <person name="Qu L."/>
            <person name="Liu H."/>
            <person name="Sun Y."/>
            <person name="Le M."/>
            <person name="Wang Q."/>
            <person name="Wei S."/>
            <person name="Zheng Y."/>
            <person name="Lin W."/>
            <person name="Duan Y."/>
            <person name="Cao H."/>
            <person name="Xiong S."/>
            <person name="Wang X."/>
            <person name="Wei L."/>
            <person name="Li C."/>
            <person name="Ma Q."/>
            <person name="Ju M."/>
            <person name="Zhao R."/>
            <person name="Li G."/>
            <person name="Mu C."/>
            <person name="Tian Q."/>
            <person name="Mei H."/>
            <person name="Zhang T."/>
            <person name="Gao T."/>
            <person name="Zhang H."/>
        </authorList>
    </citation>
    <scope>NUCLEOTIDE SEQUENCE</scope>
    <source>
        <strain evidence="3">G02</strain>
    </source>
</reference>
<evidence type="ECO:0000256" key="1">
    <source>
        <dbReference type="SAM" id="MobiDB-lite"/>
    </source>
</evidence>
<organism evidence="3">
    <name type="scientific">Sesamum radiatum</name>
    <name type="common">Black benniseed</name>
    <dbReference type="NCBI Taxonomy" id="300843"/>
    <lineage>
        <taxon>Eukaryota</taxon>
        <taxon>Viridiplantae</taxon>
        <taxon>Streptophyta</taxon>
        <taxon>Embryophyta</taxon>
        <taxon>Tracheophyta</taxon>
        <taxon>Spermatophyta</taxon>
        <taxon>Magnoliopsida</taxon>
        <taxon>eudicotyledons</taxon>
        <taxon>Gunneridae</taxon>
        <taxon>Pentapetalae</taxon>
        <taxon>asterids</taxon>
        <taxon>lamiids</taxon>
        <taxon>Lamiales</taxon>
        <taxon>Pedaliaceae</taxon>
        <taxon>Sesamum</taxon>
    </lineage>
</organism>
<dbReference type="Gene3D" id="3.30.420.10">
    <property type="entry name" value="Ribonuclease H-like superfamily/Ribonuclease H"/>
    <property type="match status" value="1"/>
</dbReference>
<comment type="caution">
    <text evidence="3">The sequence shown here is derived from an EMBL/GenBank/DDBJ whole genome shotgun (WGS) entry which is preliminary data.</text>
</comment>
<gene>
    <name evidence="3" type="ORF">Sradi_2990600</name>
</gene>
<feature type="region of interest" description="Disordered" evidence="1">
    <location>
        <begin position="198"/>
        <end position="217"/>
    </location>
</feature>
<dbReference type="GO" id="GO:0015074">
    <property type="term" value="P:DNA integration"/>
    <property type="evidence" value="ECO:0007669"/>
    <property type="project" value="InterPro"/>
</dbReference>
<evidence type="ECO:0000259" key="2">
    <source>
        <dbReference type="PROSITE" id="PS50994"/>
    </source>
</evidence>
<dbReference type="InterPro" id="IPR036397">
    <property type="entry name" value="RNaseH_sf"/>
</dbReference>
<protein>
    <recommendedName>
        <fullName evidence="2">Integrase catalytic domain-containing protein</fullName>
    </recommendedName>
</protein>
<proteinExistence type="predicted"/>
<dbReference type="InterPro" id="IPR012337">
    <property type="entry name" value="RNaseH-like_sf"/>
</dbReference>
<dbReference type="GO" id="GO:0003676">
    <property type="term" value="F:nucleic acid binding"/>
    <property type="evidence" value="ECO:0007669"/>
    <property type="project" value="InterPro"/>
</dbReference>
<feature type="domain" description="Integrase catalytic" evidence="2">
    <location>
        <begin position="49"/>
        <end position="181"/>
    </location>
</feature>
<dbReference type="PANTHER" id="PTHR37984">
    <property type="entry name" value="PROTEIN CBG26694"/>
    <property type="match status" value="1"/>
</dbReference>
<dbReference type="Pfam" id="PF00665">
    <property type="entry name" value="rve"/>
    <property type="match status" value="1"/>
</dbReference>
<name>A0AAW2S0I0_SESRA</name>
<reference evidence="3" key="1">
    <citation type="submission" date="2020-06" db="EMBL/GenBank/DDBJ databases">
        <authorList>
            <person name="Li T."/>
            <person name="Hu X."/>
            <person name="Zhang T."/>
            <person name="Song X."/>
            <person name="Zhang H."/>
            <person name="Dai N."/>
            <person name="Sheng W."/>
            <person name="Hou X."/>
            <person name="Wei L."/>
        </authorList>
    </citation>
    <scope>NUCLEOTIDE SEQUENCE</scope>
    <source>
        <strain evidence="3">G02</strain>
        <tissue evidence="3">Leaf</tissue>
    </source>
</reference>
<dbReference type="AlphaFoldDB" id="A0AAW2S0I0"/>
<dbReference type="InterPro" id="IPR050951">
    <property type="entry name" value="Retrovirus_Pol_polyprotein"/>
</dbReference>
<dbReference type="PROSITE" id="PS50994">
    <property type="entry name" value="INTEGRASE"/>
    <property type="match status" value="1"/>
</dbReference>
<accession>A0AAW2S0I0</accession>
<sequence>MWKPLWRDGIGKQSLKARLLLAYDEERRYGSVGNGHSRETPSSTRTREYLIGDYFSKWVEAETLSKITEKEVMKFTWKNIVCRFRIPRAFVMDNGTQFQGAKFRQWCEELKIKQYYTSVATPQSNGQTEVTNRTILQSLKTRLEEAKGNWVEELPGVLWAYRTTLRRSTGESPFSLVYGTEAVVLVEIGEETLRVQRYEPTSNSSGTTCTQERRIKQ</sequence>
<dbReference type="EMBL" id="JACGWJ010000012">
    <property type="protein sequence ID" value="KAL0385963.1"/>
    <property type="molecule type" value="Genomic_DNA"/>
</dbReference>
<feature type="compositionally biased region" description="Polar residues" evidence="1">
    <location>
        <begin position="199"/>
        <end position="210"/>
    </location>
</feature>
<dbReference type="SUPFAM" id="SSF53098">
    <property type="entry name" value="Ribonuclease H-like"/>
    <property type="match status" value="1"/>
</dbReference>
<dbReference type="InterPro" id="IPR001584">
    <property type="entry name" value="Integrase_cat-core"/>
</dbReference>
<evidence type="ECO:0000313" key="3">
    <source>
        <dbReference type="EMBL" id="KAL0385963.1"/>
    </source>
</evidence>